<dbReference type="AlphaFoldDB" id="A0A642UH05"/>
<feature type="region of interest" description="Disordered" evidence="1">
    <location>
        <begin position="616"/>
        <end position="662"/>
    </location>
</feature>
<gene>
    <name evidence="2" type="ORF">DIURU_004570</name>
</gene>
<feature type="compositionally biased region" description="Basic and acidic residues" evidence="1">
    <location>
        <begin position="222"/>
        <end position="232"/>
    </location>
</feature>
<protein>
    <submittedName>
        <fullName evidence="2">Uncharacterized protein</fullName>
    </submittedName>
</protein>
<evidence type="ECO:0000313" key="2">
    <source>
        <dbReference type="EMBL" id="KAA8898726.1"/>
    </source>
</evidence>
<dbReference type="VEuPathDB" id="FungiDB:DIURU_004570"/>
<reference evidence="2 3" key="1">
    <citation type="submission" date="2019-07" db="EMBL/GenBank/DDBJ databases">
        <title>Genome assembly of two rare yeast pathogens: Diutina rugosa and Trichomonascus ciferrii.</title>
        <authorList>
            <person name="Mixao V."/>
            <person name="Saus E."/>
            <person name="Hansen A."/>
            <person name="Lass-Flor C."/>
            <person name="Gabaldon T."/>
        </authorList>
    </citation>
    <scope>NUCLEOTIDE SEQUENCE [LARGE SCALE GENOMIC DNA]</scope>
    <source>
        <strain evidence="2 3">CBS 613</strain>
    </source>
</reference>
<name>A0A642UH05_DIURU</name>
<accession>A0A642UH05</accession>
<feature type="region of interest" description="Disordered" evidence="1">
    <location>
        <begin position="1"/>
        <end position="248"/>
    </location>
</feature>
<dbReference type="Proteomes" id="UP000449547">
    <property type="component" value="Unassembled WGS sequence"/>
</dbReference>
<sequence>MNPPVMPGSSSERSTMPRHNEGNDQEEMRESSTEDVSQRGIETVAVHDERSSGNVGNVTTVVEAMPSPPMRSALFDQSSSIYDSPRRVSVPSGSSHPIFDTQSEGSFEFHTTHTAVIARRPEQSPRLSVSSSNSSRSPQLLEKSENDPKNDGDSLVRPLTSYREPERHTPTVRETSGEPSSVLPERVDFPEPQVHLPEEPSVPMRSIENTTGNSSDTPLPPPDRRIVDRDPQRLSASSKRLSKGTMAETPLLVAAERSPQITHNGSPPKDSRLALLNTESGYISPYSSESLGSSNYGTAEILTQVRTPPNNPATQGSKRVAINPFDVLYESTSNLNGNYRNSTTSAETQYRRVQSGVAQKTAHRRVISESAPVITIIDPSPQRQGSVISRSATLRNRNSIKKRNKMIKKNDLKKADEFNGKSKPTSWRIRIRRYLFPIRRQSSLKYRAIRNQKPDYNTDVELARALSRTNAANVIKYLLPNEADFYRYHQLFRANPLRQCSRYKVVTGKSGYYEIAPKPAMQISAPLKDSFRKNGEPITVSNINLYNTVYSRYRQEVFNGNYQTVPQFQQIFPNDLSLLSTNEVNRANRTILLELLLRRTVAAKIEYRLKKFGIPQRSASSSSGDSSLTKPHDRVGTDTFKVSDAGPPPLTKDNGSDLNDDEDIESINTDVILQHNADLLSELLPSPQLTEASSFGLGVLKSGSGPSLLRPTVPSPHSYALASAENYQNLTEPQKLASRERQKAGFLDDAVARSGLYQLRPVPRSEATSSSSSSKSISHDQNSMLRFMSSSNLSNSSKKKSSVSTERRTLVDSASKKTPPLSLEMSDYAKSFETGDEAVVAVKSITDRPKSHSPLSSHALHSHELHISSSVEYRNHLMTHVVEEPSRVEIRSMKGSLMEASSTRWSGSQQSESPNRKPQLDVINSSELIRSYEI</sequence>
<feature type="compositionally biased region" description="Basic and acidic residues" evidence="1">
    <location>
        <begin position="18"/>
        <end position="32"/>
    </location>
</feature>
<dbReference type="EMBL" id="SWFT01000137">
    <property type="protein sequence ID" value="KAA8898726.1"/>
    <property type="molecule type" value="Genomic_DNA"/>
</dbReference>
<feature type="region of interest" description="Disordered" evidence="1">
    <location>
        <begin position="757"/>
        <end position="822"/>
    </location>
</feature>
<organism evidence="2 3">
    <name type="scientific">Diutina rugosa</name>
    <name type="common">Yeast</name>
    <name type="synonym">Candida rugosa</name>
    <dbReference type="NCBI Taxonomy" id="5481"/>
    <lineage>
        <taxon>Eukaryota</taxon>
        <taxon>Fungi</taxon>
        <taxon>Dikarya</taxon>
        <taxon>Ascomycota</taxon>
        <taxon>Saccharomycotina</taxon>
        <taxon>Pichiomycetes</taxon>
        <taxon>Debaryomycetaceae</taxon>
        <taxon>Diutina</taxon>
    </lineage>
</organism>
<dbReference type="OrthoDB" id="4026705at2759"/>
<evidence type="ECO:0000313" key="3">
    <source>
        <dbReference type="Proteomes" id="UP000449547"/>
    </source>
</evidence>
<feature type="compositionally biased region" description="Low complexity" evidence="1">
    <location>
        <begin position="618"/>
        <end position="627"/>
    </location>
</feature>
<feature type="compositionally biased region" description="Basic and acidic residues" evidence="1">
    <location>
        <begin position="142"/>
        <end position="154"/>
    </location>
</feature>
<proteinExistence type="predicted"/>
<feature type="compositionally biased region" description="Polar residues" evidence="1">
    <location>
        <begin position="899"/>
        <end position="913"/>
    </location>
</feature>
<keyword evidence="3" id="KW-1185">Reference proteome</keyword>
<feature type="compositionally biased region" description="Low complexity" evidence="1">
    <location>
        <begin position="762"/>
        <end position="796"/>
    </location>
</feature>
<feature type="compositionally biased region" description="Low complexity" evidence="1">
    <location>
        <begin position="124"/>
        <end position="140"/>
    </location>
</feature>
<feature type="compositionally biased region" description="Polar residues" evidence="1">
    <location>
        <begin position="207"/>
        <end position="217"/>
    </location>
</feature>
<feature type="region of interest" description="Disordered" evidence="1">
    <location>
        <begin position="897"/>
        <end position="934"/>
    </location>
</feature>
<evidence type="ECO:0000256" key="1">
    <source>
        <dbReference type="SAM" id="MobiDB-lite"/>
    </source>
</evidence>
<comment type="caution">
    <text evidence="2">The sequence shown here is derived from an EMBL/GenBank/DDBJ whole genome shotgun (WGS) entry which is preliminary data.</text>
</comment>
<dbReference type="RefSeq" id="XP_034010651.1">
    <property type="nucleotide sequence ID" value="XM_034157458.1"/>
</dbReference>
<dbReference type="GeneID" id="54783221"/>